<name>A0AC61D918_9FIRM</name>
<dbReference type="Proteomes" id="UP000224460">
    <property type="component" value="Unassembled WGS sequence"/>
</dbReference>
<protein>
    <submittedName>
        <fullName evidence="1">Uncharacterized protein</fullName>
    </submittedName>
</protein>
<evidence type="ECO:0000313" key="2">
    <source>
        <dbReference type="Proteomes" id="UP000224460"/>
    </source>
</evidence>
<sequence>MLYYKKGFRNLGFMLILTLTLSMFLPYTCFAAEDKLLILDKTYTTSKLIEGDAINAKIKFCPSKDPLKITGVEVSGTAVDKNKFSYTITDGNDNDMEDTAFTTGQIGYATLRGITYSGSGSEMLITLKYEGGSVQETITLDTVSNADIQGALVLDSSITSNMSASIKAGETKKLSLQIKNSSSMAVKNGIVKISLADSVVGLSLKEGQYIELGTIQSKATKTISFIVEADSTVKAGTYKINVEMNGVKQILQLQVDSVATPPVLELSIAKDKVFKLGEVNDLKLIVKNSGGKLAKNIKLQIKNQKDVAIIGNSNVKYINSLAAGSTTTVESQIQLDSSTSTNMILLEVGLTYASEAGDEYTDTQYIYLNTDTLSTLGEMSINKVQSPSGTYMANQNFTISFQIKSEGNAKNVKVSVNPASNIIPKSQSVFVIPSIKKGETRDYIVTLAATEDITTSTYPIEILVEYEYNNEKTSIHQYASVSVSNEENEESTKPRVIIGQYQLSPQIVKAGESTLLSLDFYNTHSSKEIYNLAVTIDGSDSNNSSSNNNSSNSSGNSSNSTNSSNNSNSDIFIPVSGSNTLFVTKLAPREIQTRQIELSTLGTTTAKTYLIAINISYEDNKGNILTSTETIAIPVEQELAIDVAQIQIGNLTQGRGTSITATLYNTGKADINNVMIYLEGEGFAVEDNKSYLSTFSKGATEYYLPTVTPITTGKLQATLVIEYDDNTGAKQSIRHPFEMEVVERTTNQNEMTNGKEGMSERSGMPMNGAPHVSQSVNKWVIVVLALAVAAGAFITFKVIKRRKQIKGMHLHE</sequence>
<gene>
    <name evidence="1" type="ORF">CS063_16680</name>
</gene>
<evidence type="ECO:0000313" key="1">
    <source>
        <dbReference type="EMBL" id="PHV69265.1"/>
    </source>
</evidence>
<comment type="caution">
    <text evidence="1">The sequence shown here is derived from an EMBL/GenBank/DDBJ whole genome shotgun (WGS) entry which is preliminary data.</text>
</comment>
<dbReference type="EMBL" id="PEDL01000037">
    <property type="protein sequence ID" value="PHV69265.1"/>
    <property type="molecule type" value="Genomic_DNA"/>
</dbReference>
<reference evidence="1" key="1">
    <citation type="submission" date="2017-10" db="EMBL/GenBank/DDBJ databases">
        <title>Genome sequence of cellulolytic Lachnospiraceae bacterium XHS1971 isolated from hotspring sediment.</title>
        <authorList>
            <person name="Vasudevan G."/>
            <person name="Joshi A.J."/>
            <person name="Hivarkar S."/>
            <person name="Lanjekar V.B."/>
            <person name="Dhakephalkar P.K."/>
            <person name="Dagar S."/>
        </authorList>
    </citation>
    <scope>NUCLEOTIDE SEQUENCE</scope>
    <source>
        <strain evidence="1">XHS1971</strain>
    </source>
</reference>
<organism evidence="1 2">
    <name type="scientific">Sporanaerobium hydrogeniformans</name>
    <dbReference type="NCBI Taxonomy" id="3072179"/>
    <lineage>
        <taxon>Bacteria</taxon>
        <taxon>Bacillati</taxon>
        <taxon>Bacillota</taxon>
        <taxon>Clostridia</taxon>
        <taxon>Lachnospirales</taxon>
        <taxon>Lachnospiraceae</taxon>
        <taxon>Sporanaerobium</taxon>
    </lineage>
</organism>
<accession>A0AC61D918</accession>
<proteinExistence type="predicted"/>
<keyword evidence="2" id="KW-1185">Reference proteome</keyword>